<sequence length="63" mass="7236">MRERGVRERENRVIGQHIRLRVVKLVGKFVFGRQVVYQINKTINRKSPSSDSLDKAPQSTTVG</sequence>
<accession>A0AA96GF32</accession>
<dbReference type="AlphaFoldDB" id="A0AA96GF32"/>
<dbReference type="KEGG" id="nall:PP769_03600"/>
<dbReference type="RefSeq" id="WP_312647071.1">
    <property type="nucleotide sequence ID" value="NZ_CP116967.1"/>
</dbReference>
<keyword evidence="2" id="KW-1185">Reference proteome</keyword>
<name>A0AA96GF32_9BACT</name>
<dbReference type="Proteomes" id="UP001302719">
    <property type="component" value="Chromosome"/>
</dbReference>
<protein>
    <submittedName>
        <fullName evidence="1">Uncharacterized protein</fullName>
    </submittedName>
</protein>
<organism evidence="1 2">
    <name type="scientific">Candidatus Nitrospira allomarina</name>
    <dbReference type="NCBI Taxonomy" id="3020900"/>
    <lineage>
        <taxon>Bacteria</taxon>
        <taxon>Pseudomonadati</taxon>
        <taxon>Nitrospirota</taxon>
        <taxon>Nitrospiria</taxon>
        <taxon>Nitrospirales</taxon>
        <taxon>Nitrospiraceae</taxon>
        <taxon>Nitrospira</taxon>
    </lineage>
</organism>
<reference evidence="1 2" key="1">
    <citation type="submission" date="2023-01" db="EMBL/GenBank/DDBJ databases">
        <title>Cultivation and genomic characterization of new, ubiquitous marine nitrite-oxidizing bacteria from the Nitrospirales.</title>
        <authorList>
            <person name="Mueller A.J."/>
            <person name="Daebeler A."/>
            <person name="Herbold C.W."/>
            <person name="Kirkegaard R.H."/>
            <person name="Daims H."/>
        </authorList>
    </citation>
    <scope>NUCLEOTIDE SEQUENCE [LARGE SCALE GENOMIC DNA]</scope>
    <source>
        <strain evidence="1 2">VA</strain>
    </source>
</reference>
<evidence type="ECO:0000313" key="2">
    <source>
        <dbReference type="Proteomes" id="UP001302719"/>
    </source>
</evidence>
<evidence type="ECO:0000313" key="1">
    <source>
        <dbReference type="EMBL" id="WNM58865.1"/>
    </source>
</evidence>
<proteinExistence type="predicted"/>
<gene>
    <name evidence="1" type="ORF">PP769_03600</name>
</gene>
<dbReference type="EMBL" id="CP116967">
    <property type="protein sequence ID" value="WNM58865.1"/>
    <property type="molecule type" value="Genomic_DNA"/>
</dbReference>